<gene>
    <name evidence="1" type="ORF">CCMSSC00406_0004352</name>
</gene>
<dbReference type="EMBL" id="WQMT02000004">
    <property type="protein sequence ID" value="KAG9224032.1"/>
    <property type="molecule type" value="Genomic_DNA"/>
</dbReference>
<name>A0ACB7J0F3_PLECO</name>
<evidence type="ECO:0000313" key="2">
    <source>
        <dbReference type="Proteomes" id="UP000824881"/>
    </source>
</evidence>
<protein>
    <submittedName>
        <fullName evidence="1">Uncharacterized protein</fullName>
    </submittedName>
</protein>
<keyword evidence="2" id="KW-1185">Reference proteome</keyword>
<comment type="caution">
    <text evidence="1">The sequence shown here is derived from an EMBL/GenBank/DDBJ whole genome shotgun (WGS) entry which is preliminary data.</text>
</comment>
<reference evidence="1 2" key="1">
    <citation type="journal article" date="2021" name="Appl. Environ. Microbiol.">
        <title>Genetic linkage and physical mapping for an oyster mushroom Pleurotus cornucopiae and QTL analysis for the trait cap color.</title>
        <authorList>
            <person name="Zhang Y."/>
            <person name="Gao W."/>
            <person name="Sonnenberg A."/>
            <person name="Chen Q."/>
            <person name="Zhang J."/>
            <person name="Huang C."/>
        </authorList>
    </citation>
    <scope>NUCLEOTIDE SEQUENCE [LARGE SCALE GENOMIC DNA]</scope>
    <source>
        <strain evidence="1">CCMSSC00406</strain>
    </source>
</reference>
<sequence length="1770" mass="197273">MGFHARQAAASDLRVTSPSCAARSGWASVQSHQASWRGWKRMWLLLKEELHILDWESSESLEINLTSVSWLQALEYDGAQHCCLLVAGSLEYYISFWSERELFEWIDDISQWTSLNGAWQDSVTQVESPDVSASFLTSPDVGTTSLPSLQINDLPHQEPQIVSSPEENDGLEWREEILSEYFDAPKSPMSFTFISTPLKLVRKRACKRKGSEGRSQDKPMPSHHPSPSWTVNKHKLYQNLLSLLVLVTTVDSLRQDDRMLAVMRELFKSIEALDTVTTFIGQPEWLRDVPWETRKKDEADLVTLLRAISTSKSGFKAVLGLRGERAQQFLDMAHEILHFPSLQRSEDKRFGIKLLKVMIRLSEICHILPSSLFLAGVDVLGNDATYWGSFSNVYRASYLGQTVALKRMRVFESDTEAAQFKIRQKFCREALVWQHLKHPNVLPFIGIDPENFESLCIVSPWMENGTALSYLKLNEYNDVDIMLYGIGQGLAYLHSLEVIHGDLRGANILVDDDGNARIADFGLAVLTDMSTQTSSTYPGSVRWMAPELLYPASQGYDKFQRTRSSDVYSFACVCVELYTGLVPFSDIRYDATVALKVVAGERPGRPTWDDGPRKGRMPTLIFDALSSPIVTYSSPSAFTIRVVRCGWALVKSRGPFSSWRGWSKKWLHLTPTTLKIYNKSSSNYTQIDLNFATRIERVENPKSQWCFCIDALGPRVCISLRSDKELNEWMNDVYLSSSLSSRCTMPLSVVHHVHCQEDPKSGRLVGLPAEWRAHLLLESLPARSSTLSVNVVGLHPPPGGLFGSHVRSKSDGDLDAVNGSVGHSSHIGGKLKRLRWAESSDDAAESLYEAYGSRTESIVARKQRIYQNFFALLLEEISMDSSYAKQRALLRLQELFRSVAALDCVSSLLESSDYRDELLDIWREVGNISDQRVYDALEKDEGELLRLLQAVAVSTSATEMVLSLRGRRAQQFMDIVQDVLSYPNPQQPTSTQLRLRLLYLVTKLSQYCGYQPASLSISDVSCDASAPRFSGSFGDVFLASLHGVPVALKRMRPIWTSLNPDDIEAMRQKHCREALIWQHLSHPNLLTFIGIDNKTFHPTPCLVSPWMENGTVMSYLRKDQGVNVAQLLSEVAQGLEYLHSMKVCHGDLRGSNVLVDNDGHACIADFGLVPLYALASAGEYSGSLRWTAPEDIPWDPTPPKDDARSRRLKEIEEALRSAPASSSSSKPLSTQPTNNKRPSTTSIDEVPSKKPRQLPGSWGQDAPLSSSSVWSHGKSSKALTSTKKESSRSAGRDKPTKPPPMSLSQEQTQILKLVEKGTSVFYTGSAGTGKSVLLREIIKVLRRKYSKSPDAVAITASTGIAACNIGGTTIHSFAGIGLGIEEAKVLSTKVRKNRKATARWQRTKVLIIDEVSMLDGDLFDKLSEIASTIRNSPIPFGGIQIIVTGDFFQLPPVVKGNGQTKFAFEAKMWNKTIERTFNLTKVFRQRDQEFVDMLNEMRFGALSSKSIAKFRSLSRPIPIQDDLVPTELFPRREDVERANQSRMNLLNAEQGVFKATDNGAITDPEQRSKILSNVMAPPMLVLRVGAQVMLIKNQEDGMLVNGSIGKVSRFVDPAVYGTDQDVEGAFAPQIVGSSAATEALVKKDSKKSANVADVKLYPVVEFLLPNGGRREMLVLPDIWKVELPSGEVQASRSQLPLILSWAMSIHKSQGQTLERVRVDLSKVFEKGQAYVALSRATCLEGLQVLGFDPRKVQAHPKVVAWSKTLETIAE</sequence>
<evidence type="ECO:0000313" key="1">
    <source>
        <dbReference type="EMBL" id="KAG9224032.1"/>
    </source>
</evidence>
<dbReference type="Proteomes" id="UP000824881">
    <property type="component" value="Unassembled WGS sequence"/>
</dbReference>
<accession>A0ACB7J0F3</accession>
<organism evidence="1 2">
    <name type="scientific">Pleurotus cornucopiae</name>
    <name type="common">Cornucopia mushroom</name>
    <dbReference type="NCBI Taxonomy" id="5321"/>
    <lineage>
        <taxon>Eukaryota</taxon>
        <taxon>Fungi</taxon>
        <taxon>Dikarya</taxon>
        <taxon>Basidiomycota</taxon>
        <taxon>Agaricomycotina</taxon>
        <taxon>Agaricomycetes</taxon>
        <taxon>Agaricomycetidae</taxon>
        <taxon>Agaricales</taxon>
        <taxon>Pleurotineae</taxon>
        <taxon>Pleurotaceae</taxon>
        <taxon>Pleurotus</taxon>
    </lineage>
</organism>
<proteinExistence type="predicted"/>